<gene>
    <name evidence="2" type="ORF">F1599_02470</name>
</gene>
<dbReference type="Proteomes" id="UP000324324">
    <property type="component" value="Unassembled WGS sequence"/>
</dbReference>
<proteinExistence type="predicted"/>
<comment type="caution">
    <text evidence="2">The sequence shown here is derived from an EMBL/GenBank/DDBJ whole genome shotgun (WGS) entry which is preliminary data.</text>
</comment>
<feature type="region of interest" description="Disordered" evidence="1">
    <location>
        <begin position="1"/>
        <end position="33"/>
    </location>
</feature>
<organism evidence="2 3">
    <name type="scientific">Cupriavidus cauae</name>
    <dbReference type="NCBI Taxonomy" id="2608999"/>
    <lineage>
        <taxon>Bacteria</taxon>
        <taxon>Pseudomonadati</taxon>
        <taxon>Pseudomonadota</taxon>
        <taxon>Betaproteobacteria</taxon>
        <taxon>Burkholderiales</taxon>
        <taxon>Burkholderiaceae</taxon>
        <taxon>Cupriavidus</taxon>
    </lineage>
</organism>
<evidence type="ECO:0000313" key="2">
    <source>
        <dbReference type="EMBL" id="KAA6131158.1"/>
    </source>
</evidence>
<keyword evidence="3" id="KW-1185">Reference proteome</keyword>
<sequence>MLGVRRGVIAAHRGTARHGRRETNDERIDGDDSRRDVAARIAYRHRLARRRAACASIDRVMRRRNALPFASAMSMPTDARSTFDRRSIDDRRGRSTTRSTASSTAFNDPRR</sequence>
<feature type="compositionally biased region" description="Basic and acidic residues" evidence="1">
    <location>
        <begin position="81"/>
        <end position="93"/>
    </location>
</feature>
<name>A0A5M8B5N3_9BURK</name>
<evidence type="ECO:0000313" key="3">
    <source>
        <dbReference type="Proteomes" id="UP000324324"/>
    </source>
</evidence>
<feature type="region of interest" description="Disordered" evidence="1">
    <location>
        <begin position="69"/>
        <end position="111"/>
    </location>
</feature>
<dbReference type="EMBL" id="VWRN01000010">
    <property type="protein sequence ID" value="KAA6131158.1"/>
    <property type="molecule type" value="Genomic_DNA"/>
</dbReference>
<protein>
    <submittedName>
        <fullName evidence="2">Uncharacterized protein</fullName>
    </submittedName>
</protein>
<dbReference type="AlphaFoldDB" id="A0A5M8B5N3"/>
<feature type="compositionally biased region" description="Basic and acidic residues" evidence="1">
    <location>
        <begin position="21"/>
        <end position="33"/>
    </location>
</feature>
<accession>A0A5M8B5N3</accession>
<dbReference type="RefSeq" id="WP_150082136.1">
    <property type="nucleotide sequence ID" value="NZ_VWRN01000010.1"/>
</dbReference>
<reference evidence="2 3" key="1">
    <citation type="submission" date="2019-09" db="EMBL/GenBank/DDBJ databases">
        <title>Isolation of a novel species in the genus Cupriavidus from patients with sepsis using whole genome sequencing.</title>
        <authorList>
            <person name="Kweon O.J."/>
            <person name="Lee M.-K."/>
        </authorList>
    </citation>
    <scope>NUCLEOTIDE SEQUENCE [LARGE SCALE GENOMIC DNA]</scope>
    <source>
        <strain evidence="2 3">MKL-01</strain>
    </source>
</reference>
<evidence type="ECO:0000256" key="1">
    <source>
        <dbReference type="SAM" id="MobiDB-lite"/>
    </source>
</evidence>